<dbReference type="InterPro" id="IPR048302">
    <property type="entry name" value="NucS_N"/>
</dbReference>
<dbReference type="Pfam" id="PF21003">
    <property type="entry name" value="NucS_N"/>
    <property type="match status" value="1"/>
</dbReference>
<sequence>MSDTLRLFVGDCTATFENGDRTEHRGQVAVVVKPDDTVLVHDADGYQPVAWLTRADAVAITTDDGLDLTAHDGDRTLRVRSHRLHLVGSYPTSDAGEPVGHCPDCDGVLVRTTRAVTCVDCDREHVVPADATCHGGRCDCGLPRIRVERGTPIDCCVDYTCESLYEAVIDRFDREWDCPHCGDDLRVFRKGGLLVGCDDYPDCDTSYSFPSGSVVGDCDCGLPVFATGGGRRCLDTACGRHHEPVSQDAVS</sequence>
<reference evidence="2 3" key="1">
    <citation type="submission" date="2016-10" db="EMBL/GenBank/DDBJ databases">
        <authorList>
            <person name="de Groot N.N."/>
        </authorList>
    </citation>
    <scope>NUCLEOTIDE SEQUENCE [LARGE SCALE GENOMIC DNA]</scope>
    <source>
        <strain evidence="3">EB21,IBRC-M 10013,KCTC 4048</strain>
    </source>
</reference>
<keyword evidence="3" id="KW-1185">Reference proteome</keyword>
<dbReference type="Gene3D" id="2.70.180.20">
    <property type="match status" value="1"/>
</dbReference>
<protein>
    <submittedName>
        <fullName evidence="2">DNA topoisomerase-1</fullName>
    </submittedName>
</protein>
<gene>
    <name evidence="2" type="ORF">SAMN05192554_10170</name>
</gene>
<name>A0A1G9SBT8_9EURY</name>
<dbReference type="GO" id="GO:0016853">
    <property type="term" value="F:isomerase activity"/>
    <property type="evidence" value="ECO:0007669"/>
    <property type="project" value="UniProtKB-KW"/>
</dbReference>
<proteinExistence type="predicted"/>
<evidence type="ECO:0000313" key="3">
    <source>
        <dbReference type="Proteomes" id="UP000199370"/>
    </source>
</evidence>
<feature type="domain" description="Endonuclease NucS N-terminal PH-like" evidence="1">
    <location>
        <begin position="5"/>
        <end position="94"/>
    </location>
</feature>
<dbReference type="Proteomes" id="UP000199370">
    <property type="component" value="Unassembled WGS sequence"/>
</dbReference>
<accession>A0A1G9SBT8</accession>
<dbReference type="EMBL" id="FNIA01000001">
    <property type="protein sequence ID" value="SDM32790.1"/>
    <property type="molecule type" value="Genomic_DNA"/>
</dbReference>
<dbReference type="STRING" id="996166.SAMN05192554_10170"/>
<evidence type="ECO:0000259" key="1">
    <source>
        <dbReference type="Pfam" id="PF21003"/>
    </source>
</evidence>
<dbReference type="InterPro" id="IPR049173">
    <property type="entry name" value="NucS_N_sf"/>
</dbReference>
<dbReference type="RefSeq" id="WP_089731042.1">
    <property type="nucleotide sequence ID" value="NZ_FNIA01000001.1"/>
</dbReference>
<keyword evidence="2" id="KW-0413">Isomerase</keyword>
<dbReference type="OrthoDB" id="190320at2157"/>
<dbReference type="AlphaFoldDB" id="A0A1G9SBT8"/>
<organism evidence="2 3">
    <name type="scientific">Haloarchaeobius iranensis</name>
    <dbReference type="NCBI Taxonomy" id="996166"/>
    <lineage>
        <taxon>Archaea</taxon>
        <taxon>Methanobacteriati</taxon>
        <taxon>Methanobacteriota</taxon>
        <taxon>Stenosarchaea group</taxon>
        <taxon>Halobacteria</taxon>
        <taxon>Halobacteriales</taxon>
        <taxon>Halorubellaceae</taxon>
        <taxon>Haloarchaeobius</taxon>
    </lineage>
</organism>
<evidence type="ECO:0000313" key="2">
    <source>
        <dbReference type="EMBL" id="SDM32790.1"/>
    </source>
</evidence>